<evidence type="ECO:0000259" key="10">
    <source>
        <dbReference type="PROSITE" id="PS50883"/>
    </source>
</evidence>
<dbReference type="Proteomes" id="UP000422108">
    <property type="component" value="Chromosome"/>
</dbReference>
<dbReference type="GO" id="GO:0016020">
    <property type="term" value="C:membrane"/>
    <property type="evidence" value="ECO:0007669"/>
    <property type="project" value="UniProtKB-SubCell"/>
</dbReference>
<dbReference type="InterPro" id="IPR035965">
    <property type="entry name" value="PAS-like_dom_sf"/>
</dbReference>
<dbReference type="FunFam" id="3.20.20.450:FF:000001">
    <property type="entry name" value="Cyclic di-GMP phosphodiesterase yahA"/>
    <property type="match status" value="1"/>
</dbReference>
<dbReference type="CDD" id="cd01948">
    <property type="entry name" value="EAL"/>
    <property type="match status" value="1"/>
</dbReference>
<dbReference type="InterPro" id="IPR029787">
    <property type="entry name" value="Nucleotide_cyclase"/>
</dbReference>
<dbReference type="EMBL" id="AP021879">
    <property type="protein sequence ID" value="BBO88231.1"/>
    <property type="molecule type" value="Genomic_DNA"/>
</dbReference>
<dbReference type="Gene3D" id="3.20.20.450">
    <property type="entry name" value="EAL domain"/>
    <property type="match status" value="1"/>
</dbReference>
<dbReference type="PROSITE" id="PS50112">
    <property type="entry name" value="PAS"/>
    <property type="match status" value="1"/>
</dbReference>
<evidence type="ECO:0008006" key="14">
    <source>
        <dbReference type="Google" id="ProtNLM"/>
    </source>
</evidence>
<dbReference type="NCBIfam" id="TIGR00836">
    <property type="entry name" value="amt"/>
    <property type="match status" value="1"/>
</dbReference>
<dbReference type="InterPro" id="IPR035919">
    <property type="entry name" value="EAL_sf"/>
</dbReference>
<keyword evidence="4 8" id="KW-0812">Transmembrane</keyword>
<feature type="domain" description="EAL" evidence="10">
    <location>
        <begin position="755"/>
        <end position="1010"/>
    </location>
</feature>
<dbReference type="RefSeq" id="WP_155309559.1">
    <property type="nucleotide sequence ID" value="NZ_AP021879.1"/>
</dbReference>
<feature type="transmembrane region" description="Helical" evidence="8">
    <location>
        <begin position="6"/>
        <end position="29"/>
    </location>
</feature>
<evidence type="ECO:0000313" key="13">
    <source>
        <dbReference type="Proteomes" id="UP000422108"/>
    </source>
</evidence>
<dbReference type="PANTHER" id="PTHR44757:SF2">
    <property type="entry name" value="BIOFILM ARCHITECTURE MAINTENANCE PROTEIN MBAA"/>
    <property type="match status" value="1"/>
</dbReference>
<dbReference type="Pfam" id="PF00563">
    <property type="entry name" value="EAL"/>
    <property type="match status" value="1"/>
</dbReference>
<keyword evidence="5 8" id="KW-1133">Transmembrane helix</keyword>
<dbReference type="Gene3D" id="3.30.70.270">
    <property type="match status" value="1"/>
</dbReference>
<dbReference type="NCBIfam" id="TIGR00254">
    <property type="entry name" value="GGDEF"/>
    <property type="match status" value="1"/>
</dbReference>
<feature type="transmembrane region" description="Helical" evidence="8">
    <location>
        <begin position="202"/>
        <end position="219"/>
    </location>
</feature>
<keyword evidence="13" id="KW-1185">Reference proteome</keyword>
<feature type="transmembrane region" description="Helical" evidence="8">
    <location>
        <begin position="160"/>
        <end position="181"/>
    </location>
</feature>
<protein>
    <recommendedName>
        <fullName evidence="14">Ammonium transporter</fullName>
    </recommendedName>
</protein>
<dbReference type="InterPro" id="IPR043128">
    <property type="entry name" value="Rev_trsase/Diguanyl_cyclase"/>
</dbReference>
<feature type="domain" description="GGDEF" evidence="11">
    <location>
        <begin position="613"/>
        <end position="746"/>
    </location>
</feature>
<feature type="transmembrane region" description="Helical" evidence="8">
    <location>
        <begin position="231"/>
        <end position="255"/>
    </location>
</feature>
<keyword evidence="3" id="KW-0813">Transport</keyword>
<feature type="transmembrane region" description="Helical" evidence="8">
    <location>
        <begin position="50"/>
        <end position="71"/>
    </location>
</feature>
<dbReference type="Pfam" id="PF00990">
    <property type="entry name" value="GGDEF"/>
    <property type="match status" value="1"/>
</dbReference>
<dbReference type="InterPro" id="IPR018047">
    <property type="entry name" value="Ammonium_transpt_CS"/>
</dbReference>
<dbReference type="Gene3D" id="1.10.3430.10">
    <property type="entry name" value="Ammonium transporter AmtB like domains"/>
    <property type="match status" value="1"/>
</dbReference>
<comment type="similarity">
    <text evidence="2">Belongs to the ammonia transporter channel (TC 1.A.11.2) family.</text>
</comment>
<dbReference type="PROSITE" id="PS50883">
    <property type="entry name" value="EAL"/>
    <property type="match status" value="1"/>
</dbReference>
<evidence type="ECO:0000256" key="4">
    <source>
        <dbReference type="ARBA" id="ARBA00022692"/>
    </source>
</evidence>
<dbReference type="PROSITE" id="PS50887">
    <property type="entry name" value="GGDEF"/>
    <property type="match status" value="1"/>
</dbReference>
<keyword evidence="6 8" id="KW-0472">Membrane</keyword>
<sequence>MNDAPLIDIFWIVFSASLVFLMQPGFMCLESGLTRSKNSINVAVKNLADFSFSVIGFWAVGYAIMFGTSQAGLFGNMGFFFSMDQGPFPTAFFFFQVMFCGTATTIFSGAVAERMKFSSYLVIAGILAIAVYPVFGHWAWNGLETGKLSGWLGSRGFVDFAGSTVVHSVGGWLSLAALLVIGPRSGRFPKNGPPREITAFNLPLSILGVMLLWFGWFGFNGGSTLALDGSVAGIIAKTTLAASTGAAACILYVWYRTGLPKVTALINGSLGGLVAITAGCHCVSSIDAAVVGAVSGLVCVYVEQLLFRLKVDDAVGAVPVHLGCGIWGTLAVALFGDAQRLGTGLSFQGQFVIQMEGIVAAFLIAFVIPYMVIKGIDRIWPMRVSREEEEKGLNVSEHGATTELHDLFEAMDYQTKTGDLSVRVPVEPFTEVGQIAKKYNHVMTALELASSKIEHQHALFQELFDSSPLGIIMVDAQGRIVDVNEGFAALFGYLPKDLRGRSDISLLVPEHLIEEAEAALSSVLKGKTLTRETIRKDKAGRLIDVALFIYPILVNDEIQGAYYIYNDITQRKEFETQLSHQAFHDALTGLPNRMLFLERLSSAVHRKKRKKDFTYAAMMLDMDRFKSVNDTLGHQIGDAFLIAVADRIKACLRDIDTVARLGGDEFGIILEDFNHPREIVDVAKRIMRELEKPVVIETNEIRSSASVGIVLKTQFYQDAKSVMRDADIAMYRAKEIGKACFKVFNNKMHTKVVRENELERELRDAVFNEELAVYYQPIVSVREAALLGFEALVRWNHPTQGLISPAEFIPVAEETGQIVDIGEYVLKEACRQMVKWQKLSTNNGHLTISVNVSAKQFQSSRLVKFVEEVLDETGLAPESLKLELTESTLMRNARTSIRTMQGLKDMGIRIVVDDFGTGYSSLSYIQRFPIDGLKIDRSFISGGAQKENPKIVQTIVALAKSIGVEVVAEGVEEQVQLELLKAANCESAQGFMFSKPLDEKEITRQFIMDLEN</sequence>
<evidence type="ECO:0000259" key="9">
    <source>
        <dbReference type="PROSITE" id="PS50112"/>
    </source>
</evidence>
<evidence type="ECO:0000256" key="8">
    <source>
        <dbReference type="SAM" id="Phobius"/>
    </source>
</evidence>
<feature type="transmembrane region" description="Helical" evidence="8">
    <location>
        <begin position="351"/>
        <end position="373"/>
    </location>
</feature>
<feature type="transmembrane region" description="Helical" evidence="8">
    <location>
        <begin position="262"/>
        <end position="279"/>
    </location>
</feature>
<dbReference type="SUPFAM" id="SSF141868">
    <property type="entry name" value="EAL domain-like"/>
    <property type="match status" value="1"/>
</dbReference>
<dbReference type="Pfam" id="PF08448">
    <property type="entry name" value="PAS_4"/>
    <property type="match status" value="1"/>
</dbReference>
<dbReference type="SUPFAM" id="SSF111352">
    <property type="entry name" value="Ammonium transporter"/>
    <property type="match status" value="1"/>
</dbReference>
<feature type="transmembrane region" description="Helical" evidence="8">
    <location>
        <begin position="119"/>
        <end position="140"/>
    </location>
</feature>
<keyword evidence="7" id="KW-0924">Ammonia transport</keyword>
<comment type="subcellular location">
    <subcellularLocation>
        <location evidence="1">Membrane</location>
        <topology evidence="1">Multi-pass membrane protein</topology>
    </subcellularLocation>
</comment>
<dbReference type="InterPro" id="IPR029020">
    <property type="entry name" value="Ammonium/urea_transptr"/>
</dbReference>
<dbReference type="SMART" id="SM00052">
    <property type="entry name" value="EAL"/>
    <property type="match status" value="1"/>
</dbReference>
<dbReference type="GO" id="GO:0008519">
    <property type="term" value="F:ammonium channel activity"/>
    <property type="evidence" value="ECO:0007669"/>
    <property type="project" value="InterPro"/>
</dbReference>
<evidence type="ECO:0000256" key="2">
    <source>
        <dbReference type="ARBA" id="ARBA00005887"/>
    </source>
</evidence>
<dbReference type="InterPro" id="IPR000014">
    <property type="entry name" value="PAS"/>
</dbReference>
<dbReference type="CDD" id="cd01949">
    <property type="entry name" value="GGDEF"/>
    <property type="match status" value="1"/>
</dbReference>
<dbReference type="InterPro" id="IPR000160">
    <property type="entry name" value="GGDEF_dom"/>
</dbReference>
<feature type="domain" description="PAS" evidence="9">
    <location>
        <begin position="456"/>
        <end position="527"/>
    </location>
</feature>
<evidence type="ECO:0000313" key="12">
    <source>
        <dbReference type="EMBL" id="BBO88231.1"/>
    </source>
</evidence>
<evidence type="ECO:0000256" key="5">
    <source>
        <dbReference type="ARBA" id="ARBA00022989"/>
    </source>
</evidence>
<dbReference type="CDD" id="cd00130">
    <property type="entry name" value="PAS"/>
    <property type="match status" value="1"/>
</dbReference>
<feature type="transmembrane region" description="Helical" evidence="8">
    <location>
        <begin position="314"/>
        <end position="336"/>
    </location>
</feature>
<dbReference type="Pfam" id="PF00909">
    <property type="entry name" value="Ammonium_transp"/>
    <property type="match status" value="1"/>
</dbReference>
<reference evidence="12 13" key="1">
    <citation type="submission" date="2019-11" db="EMBL/GenBank/DDBJ databases">
        <title>Comparative genomics of hydrocarbon-degrading Desulfosarcina strains.</title>
        <authorList>
            <person name="Watanabe M."/>
            <person name="Kojima H."/>
            <person name="Fukui M."/>
        </authorList>
    </citation>
    <scope>NUCLEOTIDE SEQUENCE [LARGE SCALE GENOMIC DNA]</scope>
    <source>
        <strain evidence="13">oXyS1</strain>
    </source>
</reference>
<proteinExistence type="inferred from homology"/>
<dbReference type="InterPro" id="IPR001905">
    <property type="entry name" value="Ammonium_transpt"/>
</dbReference>
<accession>A0A5K8A6X9</accession>
<dbReference type="InterPro" id="IPR024041">
    <property type="entry name" value="NH4_transpt_AmtB-like_dom"/>
</dbReference>
<dbReference type="AlphaFoldDB" id="A0A5K8A6X9"/>
<dbReference type="PANTHER" id="PTHR44757">
    <property type="entry name" value="DIGUANYLATE CYCLASE DGCP"/>
    <property type="match status" value="1"/>
</dbReference>
<dbReference type="Gene3D" id="3.30.450.20">
    <property type="entry name" value="PAS domain"/>
    <property type="match status" value="1"/>
</dbReference>
<gene>
    <name evidence="12" type="ORF">DSCOOX_14110</name>
</gene>
<dbReference type="InterPro" id="IPR013656">
    <property type="entry name" value="PAS_4"/>
</dbReference>
<dbReference type="NCBIfam" id="TIGR00229">
    <property type="entry name" value="sensory_box"/>
    <property type="match status" value="1"/>
</dbReference>
<dbReference type="InterPro" id="IPR001633">
    <property type="entry name" value="EAL_dom"/>
</dbReference>
<evidence type="ECO:0000256" key="1">
    <source>
        <dbReference type="ARBA" id="ARBA00004141"/>
    </source>
</evidence>
<dbReference type="PROSITE" id="PS01219">
    <property type="entry name" value="AMMONIUM_TRANSP"/>
    <property type="match status" value="1"/>
</dbReference>
<evidence type="ECO:0000259" key="11">
    <source>
        <dbReference type="PROSITE" id="PS50887"/>
    </source>
</evidence>
<name>A0A5K8A6X9_9BACT</name>
<feature type="transmembrane region" description="Helical" evidence="8">
    <location>
        <begin position="285"/>
        <end position="302"/>
    </location>
</feature>
<dbReference type="SUPFAM" id="SSF55785">
    <property type="entry name" value="PYP-like sensor domain (PAS domain)"/>
    <property type="match status" value="1"/>
</dbReference>
<dbReference type="SUPFAM" id="SSF55073">
    <property type="entry name" value="Nucleotide cyclase"/>
    <property type="match status" value="1"/>
</dbReference>
<dbReference type="SMART" id="SM00091">
    <property type="entry name" value="PAS"/>
    <property type="match status" value="1"/>
</dbReference>
<dbReference type="SMART" id="SM00267">
    <property type="entry name" value="GGDEF"/>
    <property type="match status" value="1"/>
</dbReference>
<evidence type="ECO:0000256" key="7">
    <source>
        <dbReference type="ARBA" id="ARBA00023177"/>
    </source>
</evidence>
<feature type="transmembrane region" description="Helical" evidence="8">
    <location>
        <begin position="91"/>
        <end position="112"/>
    </location>
</feature>
<evidence type="ECO:0000256" key="3">
    <source>
        <dbReference type="ARBA" id="ARBA00022448"/>
    </source>
</evidence>
<dbReference type="InterPro" id="IPR052155">
    <property type="entry name" value="Biofilm_reg_signaling"/>
</dbReference>
<organism evidence="12 13">
    <name type="scientific">Desulfosarcina ovata subsp. ovata</name>
    <dbReference type="NCBI Taxonomy" id="2752305"/>
    <lineage>
        <taxon>Bacteria</taxon>
        <taxon>Pseudomonadati</taxon>
        <taxon>Thermodesulfobacteriota</taxon>
        <taxon>Desulfobacteria</taxon>
        <taxon>Desulfobacterales</taxon>
        <taxon>Desulfosarcinaceae</taxon>
        <taxon>Desulfosarcina</taxon>
    </lineage>
</organism>
<evidence type="ECO:0000256" key="6">
    <source>
        <dbReference type="ARBA" id="ARBA00023136"/>
    </source>
</evidence>